<reference evidence="1 2" key="1">
    <citation type="submission" date="2021-01" db="EMBL/GenBank/DDBJ databases">
        <title>Whole genome shotgun sequence of Planotetraspora kaengkrachanensis NBRC 104272.</title>
        <authorList>
            <person name="Komaki H."/>
            <person name="Tamura T."/>
        </authorList>
    </citation>
    <scope>NUCLEOTIDE SEQUENCE [LARGE SCALE GENOMIC DNA]</scope>
    <source>
        <strain evidence="1 2">NBRC 104272</strain>
    </source>
</reference>
<dbReference type="EMBL" id="BONV01000005">
    <property type="protein sequence ID" value="GIG78590.1"/>
    <property type="molecule type" value="Genomic_DNA"/>
</dbReference>
<comment type="caution">
    <text evidence="1">The sequence shown here is derived from an EMBL/GenBank/DDBJ whole genome shotgun (WGS) entry which is preliminary data.</text>
</comment>
<gene>
    <name evidence="1" type="ORF">Pka01_17170</name>
</gene>
<name>A0A8J3LXL9_9ACTN</name>
<protein>
    <submittedName>
        <fullName evidence="1">Uncharacterized protein</fullName>
    </submittedName>
</protein>
<dbReference type="Proteomes" id="UP000630097">
    <property type="component" value="Unassembled WGS sequence"/>
</dbReference>
<organism evidence="1 2">
    <name type="scientific">Planotetraspora kaengkrachanensis</name>
    <dbReference type="NCBI Taxonomy" id="575193"/>
    <lineage>
        <taxon>Bacteria</taxon>
        <taxon>Bacillati</taxon>
        <taxon>Actinomycetota</taxon>
        <taxon>Actinomycetes</taxon>
        <taxon>Streptosporangiales</taxon>
        <taxon>Streptosporangiaceae</taxon>
        <taxon>Planotetraspora</taxon>
    </lineage>
</organism>
<sequence length="126" mass="13743">MRHERDVQVCAFLNEVVEGLEQWLGVGAVRVEKVLGVRQHGQGETGAFLVEVPVATGTVSIVRARRRGAYQRRQSADGGSGQSGLNQGTASDTVLFAYVVHQSPNRYFLDNGRTVFSTRGCPVKQI</sequence>
<accession>A0A8J3LXL9</accession>
<proteinExistence type="predicted"/>
<evidence type="ECO:0000313" key="2">
    <source>
        <dbReference type="Proteomes" id="UP000630097"/>
    </source>
</evidence>
<evidence type="ECO:0000313" key="1">
    <source>
        <dbReference type="EMBL" id="GIG78590.1"/>
    </source>
</evidence>
<dbReference type="AlphaFoldDB" id="A0A8J3LXL9"/>
<keyword evidence="2" id="KW-1185">Reference proteome</keyword>